<keyword evidence="12" id="KW-1185">Reference proteome</keyword>
<organism evidence="11 12">
    <name type="scientific">Salipiger pallidus</name>
    <dbReference type="NCBI Taxonomy" id="1775170"/>
    <lineage>
        <taxon>Bacteria</taxon>
        <taxon>Pseudomonadati</taxon>
        <taxon>Pseudomonadota</taxon>
        <taxon>Alphaproteobacteria</taxon>
        <taxon>Rhodobacterales</taxon>
        <taxon>Roseobacteraceae</taxon>
        <taxon>Salipiger</taxon>
    </lineage>
</organism>
<dbReference type="Proteomes" id="UP000617145">
    <property type="component" value="Unassembled WGS sequence"/>
</dbReference>
<protein>
    <submittedName>
        <fullName evidence="11">1-acyl-sn-glycerol-3-phosphate acyltransferase</fullName>
    </submittedName>
</protein>
<dbReference type="GO" id="GO:0016020">
    <property type="term" value="C:membrane"/>
    <property type="evidence" value="ECO:0007669"/>
    <property type="project" value="UniProtKB-SubCell"/>
</dbReference>
<evidence type="ECO:0000256" key="4">
    <source>
        <dbReference type="ARBA" id="ARBA00022989"/>
    </source>
</evidence>
<keyword evidence="4 9" id="KW-1133">Transmembrane helix</keyword>
<evidence type="ECO:0000259" key="10">
    <source>
        <dbReference type="SMART" id="SM00563"/>
    </source>
</evidence>
<evidence type="ECO:0000256" key="5">
    <source>
        <dbReference type="ARBA" id="ARBA00023098"/>
    </source>
</evidence>
<evidence type="ECO:0000256" key="3">
    <source>
        <dbReference type="ARBA" id="ARBA00022692"/>
    </source>
</evidence>
<gene>
    <name evidence="11" type="ORF">GCM10011415_01650</name>
</gene>
<dbReference type="Pfam" id="PF01553">
    <property type="entry name" value="Acyltransferase"/>
    <property type="match status" value="1"/>
</dbReference>
<dbReference type="InterPro" id="IPR002123">
    <property type="entry name" value="Plipid/glycerol_acylTrfase"/>
</dbReference>
<evidence type="ECO:0000313" key="12">
    <source>
        <dbReference type="Proteomes" id="UP000617145"/>
    </source>
</evidence>
<dbReference type="PANTHER" id="PTHR23063:SF52">
    <property type="entry name" value="LYSOPHOSPHATIDYLCHOLINE ACYLTRANSFERASE"/>
    <property type="match status" value="1"/>
</dbReference>
<dbReference type="EMBL" id="BMJV01000001">
    <property type="protein sequence ID" value="GGG59463.1"/>
    <property type="molecule type" value="Genomic_DNA"/>
</dbReference>
<feature type="domain" description="Phospholipid/glycerol acyltransferase" evidence="10">
    <location>
        <begin position="94"/>
        <end position="207"/>
    </location>
</feature>
<dbReference type="CDD" id="cd07989">
    <property type="entry name" value="LPLAT_AGPAT-like"/>
    <property type="match status" value="1"/>
</dbReference>
<reference evidence="11" key="2">
    <citation type="submission" date="2020-09" db="EMBL/GenBank/DDBJ databases">
        <authorList>
            <person name="Sun Q."/>
            <person name="Zhou Y."/>
        </authorList>
    </citation>
    <scope>NUCLEOTIDE SEQUENCE</scope>
    <source>
        <strain evidence="11">CGMCC 1.15762</strain>
    </source>
</reference>
<keyword evidence="6 9" id="KW-0472">Membrane</keyword>
<evidence type="ECO:0000313" key="11">
    <source>
        <dbReference type="EMBL" id="GGG59463.1"/>
    </source>
</evidence>
<feature type="transmembrane region" description="Helical" evidence="9">
    <location>
        <begin position="26"/>
        <end position="49"/>
    </location>
</feature>
<evidence type="ECO:0000256" key="7">
    <source>
        <dbReference type="ARBA" id="ARBA00023315"/>
    </source>
</evidence>
<proteinExistence type="predicted"/>
<name>A0A8J2ZGF8_9RHOB</name>
<reference evidence="11" key="1">
    <citation type="journal article" date="2014" name="Int. J. Syst. Evol. Microbiol.">
        <title>Complete genome sequence of Corynebacterium casei LMG S-19264T (=DSM 44701T), isolated from a smear-ripened cheese.</title>
        <authorList>
            <consortium name="US DOE Joint Genome Institute (JGI-PGF)"/>
            <person name="Walter F."/>
            <person name="Albersmeier A."/>
            <person name="Kalinowski J."/>
            <person name="Ruckert C."/>
        </authorList>
    </citation>
    <scope>NUCLEOTIDE SEQUENCE</scope>
    <source>
        <strain evidence="11">CGMCC 1.15762</strain>
    </source>
</reference>
<sequence length="286" mass="31318">MSLGGPTWRGEEPVLRPLGPLEWGLAVMRGILLGTLICLGLVVKLVLRLGERMFCGTRRPLSPWVTLAVSRAAVAIIGLQLTHSGPAMHGRGGLVANHSSWLDIFVLNACRPVRFVSKSEVAGWPFIGFLARVTGTVFITRDPREAAAQRDAFEARLLEGAPLLFFPEGTSTDGQRVLPFKPTLFAAFFGDRLRHQTQVQAVTLIYHAPRGRDARAYGWWGGMDFGPHLLRVLGEPRRGKVEVVFHSPLRVDDYPNRKTLAARLEAQVRGTHPQGEAPAVATGPEA</sequence>
<comment type="subcellular location">
    <subcellularLocation>
        <location evidence="1">Membrane</location>
    </subcellularLocation>
</comment>
<dbReference type="SMART" id="SM00563">
    <property type="entry name" value="PlsC"/>
    <property type="match status" value="1"/>
</dbReference>
<evidence type="ECO:0000256" key="8">
    <source>
        <dbReference type="SAM" id="MobiDB-lite"/>
    </source>
</evidence>
<feature type="region of interest" description="Disordered" evidence="8">
    <location>
        <begin position="267"/>
        <end position="286"/>
    </location>
</feature>
<evidence type="ECO:0000256" key="2">
    <source>
        <dbReference type="ARBA" id="ARBA00022679"/>
    </source>
</evidence>
<accession>A0A8J2ZGF8</accession>
<dbReference type="GO" id="GO:0006629">
    <property type="term" value="P:lipid metabolic process"/>
    <property type="evidence" value="ECO:0007669"/>
    <property type="project" value="UniProtKB-KW"/>
</dbReference>
<dbReference type="RefSeq" id="WP_188787897.1">
    <property type="nucleotide sequence ID" value="NZ_BMJV01000001.1"/>
</dbReference>
<dbReference type="GO" id="GO:0016746">
    <property type="term" value="F:acyltransferase activity"/>
    <property type="evidence" value="ECO:0007669"/>
    <property type="project" value="UniProtKB-KW"/>
</dbReference>
<keyword evidence="5" id="KW-0443">Lipid metabolism</keyword>
<feature type="transmembrane region" description="Helical" evidence="9">
    <location>
        <begin position="61"/>
        <end position="81"/>
    </location>
</feature>
<dbReference type="AlphaFoldDB" id="A0A8J2ZGF8"/>
<evidence type="ECO:0000256" key="6">
    <source>
        <dbReference type="ARBA" id="ARBA00023136"/>
    </source>
</evidence>
<dbReference type="PANTHER" id="PTHR23063">
    <property type="entry name" value="PHOSPHOLIPID ACYLTRANSFERASE"/>
    <property type="match status" value="1"/>
</dbReference>
<evidence type="ECO:0000256" key="1">
    <source>
        <dbReference type="ARBA" id="ARBA00004370"/>
    </source>
</evidence>
<evidence type="ECO:0000256" key="9">
    <source>
        <dbReference type="SAM" id="Phobius"/>
    </source>
</evidence>
<keyword evidence="7 11" id="KW-0012">Acyltransferase</keyword>
<comment type="caution">
    <text evidence="11">The sequence shown here is derived from an EMBL/GenBank/DDBJ whole genome shotgun (WGS) entry which is preliminary data.</text>
</comment>
<keyword evidence="2" id="KW-0808">Transferase</keyword>
<keyword evidence="3 9" id="KW-0812">Transmembrane</keyword>
<dbReference type="SUPFAM" id="SSF69593">
    <property type="entry name" value="Glycerol-3-phosphate (1)-acyltransferase"/>
    <property type="match status" value="1"/>
</dbReference>